<accession>A0ABX4EBS3</accession>
<evidence type="ECO:0000259" key="1">
    <source>
        <dbReference type="Pfam" id="PF13472"/>
    </source>
</evidence>
<dbReference type="Proteomes" id="UP000215545">
    <property type="component" value="Unassembled WGS sequence"/>
</dbReference>
<evidence type="ECO:0000313" key="2">
    <source>
        <dbReference type="EMBL" id="OXS79459.1"/>
    </source>
</evidence>
<dbReference type="Pfam" id="PF13472">
    <property type="entry name" value="Lipase_GDSL_2"/>
    <property type="match status" value="1"/>
</dbReference>
<sequence>MPSSQLKTTKSTIVVAFGDSNTQGTNWKQNPAYAQSDKWVTKLQQTYGAVNGGIGGDTSVMGRARFQKDVVSKRPDAVTIMFGTNDAVIRANGQSRVSKAQFEQNIRYFTDTLKAKKVRVILMTTPPVVQGLYYKRYDENLYIRYKGARLWHDSYNAIVRKVAKEKKVTLIDNYQNMTKFAGGAADGKLIQSGLIDSSGTHLTPRGAEMIYQSVNRVLSK</sequence>
<dbReference type="PANTHER" id="PTHR14209">
    <property type="entry name" value="ISOAMYL ACETATE-HYDROLYZING ESTERASE 1"/>
    <property type="match status" value="1"/>
</dbReference>
<feature type="domain" description="SGNH hydrolase-type esterase" evidence="1">
    <location>
        <begin position="16"/>
        <end position="208"/>
    </location>
</feature>
<protein>
    <recommendedName>
        <fullName evidence="1">SGNH hydrolase-type esterase domain-containing protein</fullName>
    </recommendedName>
</protein>
<keyword evidence="3" id="KW-1185">Reference proteome</keyword>
<dbReference type="EMBL" id="MWSK01000002">
    <property type="protein sequence ID" value="OXS79459.1"/>
    <property type="molecule type" value="Genomic_DNA"/>
</dbReference>
<name>A0ABX4EBS3_9BACI</name>
<proteinExistence type="predicted"/>
<dbReference type="SUPFAM" id="SSF52266">
    <property type="entry name" value="SGNH hydrolase"/>
    <property type="match status" value="1"/>
</dbReference>
<dbReference type="InterPro" id="IPR045136">
    <property type="entry name" value="Iah1-like"/>
</dbReference>
<organism evidence="2 3">
    <name type="scientific">Domibacillus enclensis</name>
    <dbReference type="NCBI Taxonomy" id="1017273"/>
    <lineage>
        <taxon>Bacteria</taxon>
        <taxon>Bacillati</taxon>
        <taxon>Bacillota</taxon>
        <taxon>Bacilli</taxon>
        <taxon>Bacillales</taxon>
        <taxon>Bacillaceae</taxon>
        <taxon>Domibacillus</taxon>
    </lineage>
</organism>
<gene>
    <name evidence="2" type="ORF">B1B05_05120</name>
</gene>
<reference evidence="3" key="1">
    <citation type="submission" date="2017-03" db="EMBL/GenBank/DDBJ databases">
        <title>Bacillus sp. V-88(T) DSM27956, whole genome shotgun sequencing project.</title>
        <authorList>
            <person name="Dastager S.G."/>
            <person name="Neurgaonkar P.S."/>
            <person name="Dharne M.S."/>
        </authorList>
    </citation>
    <scope>NUCLEOTIDE SEQUENCE [LARGE SCALE GENOMIC DNA]</scope>
    <source>
        <strain evidence="3">DSM 25145</strain>
    </source>
</reference>
<comment type="caution">
    <text evidence="2">The sequence shown here is derived from an EMBL/GenBank/DDBJ whole genome shotgun (WGS) entry which is preliminary data.</text>
</comment>
<dbReference type="InterPro" id="IPR013830">
    <property type="entry name" value="SGNH_hydro"/>
</dbReference>
<dbReference type="PANTHER" id="PTHR14209:SF19">
    <property type="entry name" value="ISOAMYL ACETATE-HYDROLYZING ESTERASE 1 HOMOLOG"/>
    <property type="match status" value="1"/>
</dbReference>
<dbReference type="Gene3D" id="3.40.50.1110">
    <property type="entry name" value="SGNH hydrolase"/>
    <property type="match status" value="1"/>
</dbReference>
<dbReference type="InterPro" id="IPR036514">
    <property type="entry name" value="SGNH_hydro_sf"/>
</dbReference>
<evidence type="ECO:0000313" key="3">
    <source>
        <dbReference type="Proteomes" id="UP000215545"/>
    </source>
</evidence>